<dbReference type="Proteomes" id="UP000248214">
    <property type="component" value="Unassembled WGS sequence"/>
</dbReference>
<name>A0A323TXN8_9BACI</name>
<evidence type="ECO:0000313" key="1">
    <source>
        <dbReference type="EMBL" id="PYZ94385.1"/>
    </source>
</evidence>
<evidence type="ECO:0000313" key="2">
    <source>
        <dbReference type="Proteomes" id="UP000248214"/>
    </source>
</evidence>
<keyword evidence="2" id="KW-1185">Reference proteome</keyword>
<sequence>MTQLVREEENHHFILFLVEEVLTVHAKNEWPSPTIKQISYKIGCSEESILESLEFGTFEPVTLLQ</sequence>
<dbReference type="EMBL" id="PDOD01000001">
    <property type="protein sequence ID" value="PYZ94385.1"/>
    <property type="molecule type" value="Genomic_DNA"/>
</dbReference>
<dbReference type="OrthoDB" id="2890371at2"/>
<organism evidence="1 2">
    <name type="scientific">Salipaludibacillus keqinensis</name>
    <dbReference type="NCBI Taxonomy" id="2045207"/>
    <lineage>
        <taxon>Bacteria</taxon>
        <taxon>Bacillati</taxon>
        <taxon>Bacillota</taxon>
        <taxon>Bacilli</taxon>
        <taxon>Bacillales</taxon>
        <taxon>Bacillaceae</taxon>
    </lineage>
</organism>
<reference evidence="1 2" key="1">
    <citation type="submission" date="2017-10" db="EMBL/GenBank/DDBJ databases">
        <title>Bacillus sp. nov., a halophilic bacterium isolated from a Keqin Lake.</title>
        <authorList>
            <person name="Wang H."/>
        </authorList>
    </citation>
    <scope>NUCLEOTIDE SEQUENCE [LARGE SCALE GENOMIC DNA]</scope>
    <source>
        <strain evidence="1 2">KQ-12</strain>
    </source>
</reference>
<comment type="caution">
    <text evidence="1">The sequence shown here is derived from an EMBL/GenBank/DDBJ whole genome shotgun (WGS) entry which is preliminary data.</text>
</comment>
<gene>
    <name evidence="1" type="ORF">CR194_02305</name>
</gene>
<dbReference type="RefSeq" id="WP_110608018.1">
    <property type="nucleotide sequence ID" value="NZ_PDOD01000001.1"/>
</dbReference>
<proteinExistence type="predicted"/>
<dbReference type="AlphaFoldDB" id="A0A323TXN8"/>
<accession>A0A323TXN8</accession>
<protein>
    <submittedName>
        <fullName evidence="1">Uncharacterized protein</fullName>
    </submittedName>
</protein>